<organism evidence="1 2">
    <name type="scientific">Rubripirellula reticaptiva</name>
    <dbReference type="NCBI Taxonomy" id="2528013"/>
    <lineage>
        <taxon>Bacteria</taxon>
        <taxon>Pseudomonadati</taxon>
        <taxon>Planctomycetota</taxon>
        <taxon>Planctomycetia</taxon>
        <taxon>Pirellulales</taxon>
        <taxon>Pirellulaceae</taxon>
        <taxon>Rubripirellula</taxon>
    </lineage>
</organism>
<evidence type="ECO:0000313" key="2">
    <source>
        <dbReference type="Proteomes" id="UP000317977"/>
    </source>
</evidence>
<dbReference type="AlphaFoldDB" id="A0A5C6ER01"/>
<protein>
    <recommendedName>
        <fullName evidence="3">Knr4/Smi1-like domain-containing protein</fullName>
    </recommendedName>
</protein>
<gene>
    <name evidence="1" type="ORF">Poly59_30640</name>
</gene>
<dbReference type="EMBL" id="SJPX01000003">
    <property type="protein sequence ID" value="TWU51472.1"/>
    <property type="molecule type" value="Genomic_DNA"/>
</dbReference>
<comment type="caution">
    <text evidence="1">The sequence shown here is derived from an EMBL/GenBank/DDBJ whole genome shotgun (WGS) entry which is preliminary data.</text>
</comment>
<accession>A0A5C6ER01</accession>
<dbReference type="SUPFAM" id="SSF160631">
    <property type="entry name" value="SMI1/KNR4-like"/>
    <property type="match status" value="1"/>
</dbReference>
<name>A0A5C6ER01_9BACT</name>
<dbReference type="InterPro" id="IPR037883">
    <property type="entry name" value="Knr4/Smi1-like_sf"/>
</dbReference>
<evidence type="ECO:0000313" key="1">
    <source>
        <dbReference type="EMBL" id="TWU51472.1"/>
    </source>
</evidence>
<proteinExistence type="predicted"/>
<reference evidence="1 2" key="1">
    <citation type="submission" date="2019-02" db="EMBL/GenBank/DDBJ databases">
        <title>Deep-cultivation of Planctomycetes and their phenomic and genomic characterization uncovers novel biology.</title>
        <authorList>
            <person name="Wiegand S."/>
            <person name="Jogler M."/>
            <person name="Boedeker C."/>
            <person name="Pinto D."/>
            <person name="Vollmers J."/>
            <person name="Rivas-Marin E."/>
            <person name="Kohn T."/>
            <person name="Peeters S.H."/>
            <person name="Heuer A."/>
            <person name="Rast P."/>
            <person name="Oberbeckmann S."/>
            <person name="Bunk B."/>
            <person name="Jeske O."/>
            <person name="Meyerdierks A."/>
            <person name="Storesund J.E."/>
            <person name="Kallscheuer N."/>
            <person name="Luecker S."/>
            <person name="Lage O.M."/>
            <person name="Pohl T."/>
            <person name="Merkel B.J."/>
            <person name="Hornburger P."/>
            <person name="Mueller R.-W."/>
            <person name="Bruemmer F."/>
            <person name="Labrenz M."/>
            <person name="Spormann A.M."/>
            <person name="Op Den Camp H."/>
            <person name="Overmann J."/>
            <person name="Amann R."/>
            <person name="Jetten M.S.M."/>
            <person name="Mascher T."/>
            <person name="Medema M.H."/>
            <person name="Devos D.P."/>
            <person name="Kaster A.-K."/>
            <person name="Ovreas L."/>
            <person name="Rohde M."/>
            <person name="Galperin M.Y."/>
            <person name="Jogler C."/>
        </authorList>
    </citation>
    <scope>NUCLEOTIDE SEQUENCE [LARGE SCALE GENOMIC DNA]</scope>
    <source>
        <strain evidence="1 2">Poly59</strain>
    </source>
</reference>
<sequence>MQRSRACTVSRMESQLFRPADRRRYPTDRRLTMNLDDIPKRFANHFGDDRSDYTLNPPSTSTELESAELRLSASFPADIATFFLRFNGCLVPNPHVDILPLNLWSRASDSLVQFAWVDFSATLCFDTSCINDAGQWDIVCPGSRFRITHTFASLFTVHIWKWIDRRIPFWLPDWLDYAQGRKTHAGG</sequence>
<dbReference type="Proteomes" id="UP000317977">
    <property type="component" value="Unassembled WGS sequence"/>
</dbReference>
<evidence type="ECO:0008006" key="3">
    <source>
        <dbReference type="Google" id="ProtNLM"/>
    </source>
</evidence>
<keyword evidence="2" id="KW-1185">Reference proteome</keyword>